<organism evidence="2 3">
    <name type="scientific">Anaerobacterium chartisolvens</name>
    <dbReference type="NCBI Taxonomy" id="1297424"/>
    <lineage>
        <taxon>Bacteria</taxon>
        <taxon>Bacillati</taxon>
        <taxon>Bacillota</taxon>
        <taxon>Clostridia</taxon>
        <taxon>Eubacteriales</taxon>
        <taxon>Oscillospiraceae</taxon>
        <taxon>Anaerobacterium</taxon>
    </lineage>
</organism>
<evidence type="ECO:0000313" key="3">
    <source>
        <dbReference type="Proteomes" id="UP000253034"/>
    </source>
</evidence>
<name>A0A369BB53_9FIRM</name>
<feature type="transmembrane region" description="Helical" evidence="1">
    <location>
        <begin position="248"/>
        <end position="267"/>
    </location>
</feature>
<dbReference type="Proteomes" id="UP000253034">
    <property type="component" value="Unassembled WGS sequence"/>
</dbReference>
<feature type="transmembrane region" description="Helical" evidence="1">
    <location>
        <begin position="163"/>
        <end position="187"/>
    </location>
</feature>
<gene>
    <name evidence="2" type="ORF">DFR58_10422</name>
</gene>
<protein>
    <submittedName>
        <fullName evidence="2">Uncharacterized protein</fullName>
    </submittedName>
</protein>
<accession>A0A369BB53</accession>
<feature type="transmembrane region" description="Helical" evidence="1">
    <location>
        <begin position="125"/>
        <end position="151"/>
    </location>
</feature>
<reference evidence="2 3" key="1">
    <citation type="submission" date="2018-07" db="EMBL/GenBank/DDBJ databases">
        <title>Genomic Encyclopedia of Type Strains, Phase IV (KMG-IV): sequencing the most valuable type-strain genomes for metagenomic binning, comparative biology and taxonomic classification.</title>
        <authorList>
            <person name="Goeker M."/>
        </authorList>
    </citation>
    <scope>NUCLEOTIDE SEQUENCE [LARGE SCALE GENOMIC DNA]</scope>
    <source>
        <strain evidence="2 3">DSM 27016</strain>
    </source>
</reference>
<keyword evidence="1" id="KW-1133">Transmembrane helix</keyword>
<sequence length="327" mass="36995">MHREKNHDIQAFAAPIGSAQNTINLREVFMVKIKTEKEKNIYRKYLLLFISISFGILWLLIILPYVLFSDFMVSRFGELDGNNPLAMIGLNSPAIPCLLIYLIYGGPRGLGNFLRTLIPRRKDLLWIPIILSVTALCSVSVRYILILFNLYVPEITMQPMEMLVVFLSNFWGETGMIGIGIGFYGFVLPYFQRKYKNNVKAGAMTGLLLGLLFFPSAPDIATCLLYVVQHIIFSVCISYILNDVGGNVLFYMLAMWVAGAGGKLGLYEFNISVQIVEILLYCVLFAILHFVFKSRNANKPVEEILQVFPDFIENRSYPKNKNSIVGA</sequence>
<proteinExistence type="predicted"/>
<comment type="caution">
    <text evidence="2">The sequence shown here is derived from an EMBL/GenBank/DDBJ whole genome shotgun (WGS) entry which is preliminary data.</text>
</comment>
<evidence type="ECO:0000313" key="2">
    <source>
        <dbReference type="EMBL" id="RCX18753.1"/>
    </source>
</evidence>
<keyword evidence="1" id="KW-0472">Membrane</keyword>
<feature type="transmembrane region" description="Helical" evidence="1">
    <location>
        <begin position="45"/>
        <end position="65"/>
    </location>
</feature>
<feature type="transmembrane region" description="Helical" evidence="1">
    <location>
        <begin position="85"/>
        <end position="104"/>
    </location>
</feature>
<evidence type="ECO:0000256" key="1">
    <source>
        <dbReference type="SAM" id="Phobius"/>
    </source>
</evidence>
<feature type="transmembrane region" description="Helical" evidence="1">
    <location>
        <begin position="273"/>
        <end position="292"/>
    </location>
</feature>
<keyword evidence="1" id="KW-0812">Transmembrane</keyword>
<dbReference type="AlphaFoldDB" id="A0A369BB53"/>
<keyword evidence="3" id="KW-1185">Reference proteome</keyword>
<dbReference type="EMBL" id="QPJT01000004">
    <property type="protein sequence ID" value="RCX18753.1"/>
    <property type="molecule type" value="Genomic_DNA"/>
</dbReference>